<evidence type="ECO:0000313" key="4">
    <source>
        <dbReference type="Proteomes" id="UP000321201"/>
    </source>
</evidence>
<dbReference type="OrthoDB" id="7029611at2"/>
<evidence type="ECO:0000256" key="1">
    <source>
        <dbReference type="SAM" id="Phobius"/>
    </source>
</evidence>
<dbReference type="EMBL" id="VPFL01000015">
    <property type="protein sequence ID" value="TXF11281.1"/>
    <property type="molecule type" value="Genomic_DNA"/>
</dbReference>
<reference evidence="3 4" key="1">
    <citation type="submission" date="2019-08" db="EMBL/GenBank/DDBJ databases">
        <title>Pelomicrobium methylotrophicum gen. nov., sp. nov. a moderately thermophilic, facultatively anaerobic, lithoautotrophic and methylotrophic bacterium isolated from a terrestrial mud volcano.</title>
        <authorList>
            <person name="Slobodkina G.B."/>
            <person name="Merkel A.Y."/>
            <person name="Slobodkin A.I."/>
        </authorList>
    </citation>
    <scope>NUCLEOTIDE SEQUENCE [LARGE SCALE GENOMIC DNA]</scope>
    <source>
        <strain evidence="3 4">SM250</strain>
    </source>
</reference>
<keyword evidence="4" id="KW-1185">Reference proteome</keyword>
<feature type="transmembrane region" description="Helical" evidence="1">
    <location>
        <begin position="98"/>
        <end position="114"/>
    </location>
</feature>
<organism evidence="3 4">
    <name type="scientific">Pelomicrobium methylotrophicum</name>
    <dbReference type="NCBI Taxonomy" id="2602750"/>
    <lineage>
        <taxon>Bacteria</taxon>
        <taxon>Pseudomonadati</taxon>
        <taxon>Pseudomonadota</taxon>
        <taxon>Hydrogenophilia</taxon>
        <taxon>Hydrogenophilia incertae sedis</taxon>
        <taxon>Pelomicrobium</taxon>
    </lineage>
</organism>
<evidence type="ECO:0000313" key="3">
    <source>
        <dbReference type="EMBL" id="TXF11281.1"/>
    </source>
</evidence>
<gene>
    <name evidence="3" type="ORF">FR698_11235</name>
</gene>
<feature type="transmembrane region" description="Helical" evidence="1">
    <location>
        <begin position="12"/>
        <end position="31"/>
    </location>
</feature>
<comment type="caution">
    <text evidence="3">The sequence shown here is derived from an EMBL/GenBank/DDBJ whole genome shotgun (WGS) entry which is preliminary data.</text>
</comment>
<feature type="transmembrane region" description="Helical" evidence="1">
    <location>
        <begin position="73"/>
        <end position="92"/>
    </location>
</feature>
<dbReference type="InterPro" id="IPR009936">
    <property type="entry name" value="DUF1468"/>
</dbReference>
<accession>A0A5C7EGB1</accession>
<keyword evidence="1" id="KW-0472">Membrane</keyword>
<sequence>MPSFIKHPKDFWTGVLYVIIGLAAVSIARDYPMGTALKMGPAYFPTVLGGLLTLIGLAALVRSLVRAGEKIAPFVWSKVILVLVSTLLFGVLIRGAGLVPATAVLVLASAYASVHFRWFPSIALAAGLTLFCALVFVYALGLPLPLFGPWLGG</sequence>
<evidence type="ECO:0000259" key="2">
    <source>
        <dbReference type="Pfam" id="PF07331"/>
    </source>
</evidence>
<name>A0A5C7EGB1_9PROT</name>
<dbReference type="RefSeq" id="WP_147800297.1">
    <property type="nucleotide sequence ID" value="NZ_VPFL01000015.1"/>
</dbReference>
<keyword evidence="1" id="KW-0812">Transmembrane</keyword>
<feature type="transmembrane region" description="Helical" evidence="1">
    <location>
        <begin position="43"/>
        <end position="61"/>
    </location>
</feature>
<feature type="transmembrane region" description="Helical" evidence="1">
    <location>
        <begin position="121"/>
        <end position="141"/>
    </location>
</feature>
<feature type="domain" description="DUF1468" evidence="2">
    <location>
        <begin position="13"/>
        <end position="145"/>
    </location>
</feature>
<keyword evidence="1" id="KW-1133">Transmembrane helix</keyword>
<dbReference type="AlphaFoldDB" id="A0A5C7EGB1"/>
<dbReference type="Proteomes" id="UP000321201">
    <property type="component" value="Unassembled WGS sequence"/>
</dbReference>
<proteinExistence type="predicted"/>
<protein>
    <submittedName>
        <fullName evidence="3">Tripartite tricarboxylate transporter TctB family protein</fullName>
    </submittedName>
</protein>
<dbReference type="InParanoid" id="A0A5C7EGB1"/>
<dbReference type="Pfam" id="PF07331">
    <property type="entry name" value="TctB"/>
    <property type="match status" value="1"/>
</dbReference>